<dbReference type="Proteomes" id="UP001348817">
    <property type="component" value="Chromosome"/>
</dbReference>
<dbReference type="EMBL" id="AP025314">
    <property type="protein sequence ID" value="BDD09068.1"/>
    <property type="molecule type" value="Genomic_DNA"/>
</dbReference>
<protein>
    <recommendedName>
        <fullName evidence="4">Gliding motility-associated C-terminal domain-containing protein</fullName>
    </recommendedName>
</protein>
<dbReference type="NCBIfam" id="TIGR04131">
    <property type="entry name" value="Bac_Flav_CTERM"/>
    <property type="match status" value="1"/>
</dbReference>
<organism evidence="2 3">
    <name type="scientific">Fulvitalea axinellae</name>
    <dbReference type="NCBI Taxonomy" id="1182444"/>
    <lineage>
        <taxon>Bacteria</taxon>
        <taxon>Pseudomonadati</taxon>
        <taxon>Bacteroidota</taxon>
        <taxon>Cytophagia</taxon>
        <taxon>Cytophagales</taxon>
        <taxon>Persicobacteraceae</taxon>
        <taxon>Fulvitalea</taxon>
    </lineage>
</organism>
<accession>A0AAU9CZE1</accession>
<dbReference type="PANTHER" id="PTHR44103">
    <property type="entry name" value="PROPROTEIN CONVERTASE P"/>
    <property type="match status" value="1"/>
</dbReference>
<feature type="chain" id="PRO_5043594313" description="Gliding motility-associated C-terminal domain-containing protein" evidence="1">
    <location>
        <begin position="23"/>
        <end position="822"/>
    </location>
</feature>
<dbReference type="InterPro" id="IPR026341">
    <property type="entry name" value="T9SS_type_B"/>
</dbReference>
<name>A0AAU9CZE1_9BACT</name>
<dbReference type="RefSeq" id="WP_338394287.1">
    <property type="nucleotide sequence ID" value="NZ_AP025314.1"/>
</dbReference>
<evidence type="ECO:0000313" key="2">
    <source>
        <dbReference type="EMBL" id="BDD09068.1"/>
    </source>
</evidence>
<keyword evidence="1" id="KW-0732">Signal</keyword>
<evidence type="ECO:0000313" key="3">
    <source>
        <dbReference type="Proteomes" id="UP001348817"/>
    </source>
</evidence>
<dbReference type="PANTHER" id="PTHR44103:SF1">
    <property type="entry name" value="PROPROTEIN CONVERTASE P"/>
    <property type="match status" value="1"/>
</dbReference>
<dbReference type="InterPro" id="IPR028994">
    <property type="entry name" value="Integrin_alpha_N"/>
</dbReference>
<dbReference type="KEGG" id="fax:FUAX_15000"/>
<dbReference type="SUPFAM" id="SSF69318">
    <property type="entry name" value="Integrin alpha N-terminal domain"/>
    <property type="match status" value="1"/>
</dbReference>
<evidence type="ECO:0008006" key="4">
    <source>
        <dbReference type="Google" id="ProtNLM"/>
    </source>
</evidence>
<dbReference type="Pfam" id="PF13585">
    <property type="entry name" value="CHU_C"/>
    <property type="match status" value="1"/>
</dbReference>
<feature type="signal peptide" evidence="1">
    <location>
        <begin position="1"/>
        <end position="22"/>
    </location>
</feature>
<proteinExistence type="predicted"/>
<sequence>MKKLFFALFLFSVAFSAEYASAQGFRIYPEEKLDTPLPQNAMLTWIDLDNNGSLDILTHTSEGSQIFAYFLDPVDSVYKRKDITPSRLRIKNDLRVFFGQTNRDNIPDLYFTGTDHEGLYVFQAYDGTITNNKEKPVEYSLGFSDILLIYTKPKKIKSLDYNQDGRNDFVMLCEDQTIKIASIAQDSTASIRYIGNAGIQENLYLRDLNNDNITDILLSGKDKFNGLISEKGFKFSTLPFPNPHKLDVISFEDFNDDGIPSLASVTEDNSIKISSLPYMAEKIIPTSADNIIDIFSADFTSDGRSDILVFSENQNPLLLIYDPVTDSYTETILAPDTDLKGFKGYPADINNDRDLDILLVKGTETHIIENLAPENKPPHIGISDITTAFEEDTVSIFIKGSVTDETPKEALSYEYRIELLEQPLDEKFFRQGYYFLHPSLEKRRQITGRGRLDGMSKITIEDFTIKGDYLIRIEAVDNAFNISQCTGACGGGYTFIFGLNTEYLFHCPGDMMTLKVPDVTVLADWYSSVDGVLGQHVTLQKQASENEIIYARYKDSSGTPKNFRWQVTVPDGTKPTFFDDELKVCLGGSAKLPVGPKPEIYSWENTATGAEGTDPNITVDHKDVQHYKIWFDNNLKCFYGQVRVQGQQPDVSISPQNPTIDYGSTVDLKASGASTYIWEPANGLEDSEGAIVTVSPTEDTKYSVTGTDNLGCKNSDETTVTVKHSLHIPNMFSPNDDGRNEQFKVYGNAVTQNFRLRIFNRQGILMYETNDLQEARSQGWNGTKDGQKQPAGIYYWKLEGKFESGRDLNAEGETTGPIRLIR</sequence>
<keyword evidence="3" id="KW-1185">Reference proteome</keyword>
<dbReference type="AlphaFoldDB" id="A0AAU9CZE1"/>
<evidence type="ECO:0000256" key="1">
    <source>
        <dbReference type="SAM" id="SignalP"/>
    </source>
</evidence>
<gene>
    <name evidence="2" type="ORF">FUAX_15000</name>
</gene>
<reference evidence="2 3" key="1">
    <citation type="submission" date="2021-12" db="EMBL/GenBank/DDBJ databases">
        <title>Genome sequencing of bacteria with rrn-lacking chromosome and rrn-plasmid.</title>
        <authorList>
            <person name="Anda M."/>
            <person name="Iwasaki W."/>
        </authorList>
    </citation>
    <scope>NUCLEOTIDE SEQUENCE [LARGE SCALE GENOMIC DNA]</scope>
    <source>
        <strain evidence="2 3">DSM 100852</strain>
    </source>
</reference>